<dbReference type="Gene3D" id="3.90.190.10">
    <property type="entry name" value="Protein tyrosine phosphatase superfamily"/>
    <property type="match status" value="1"/>
</dbReference>
<dbReference type="GO" id="GO:0004721">
    <property type="term" value="F:phosphoprotein phosphatase activity"/>
    <property type="evidence" value="ECO:0007669"/>
    <property type="project" value="InterPro"/>
</dbReference>
<keyword evidence="4" id="KW-1185">Reference proteome</keyword>
<evidence type="ECO:0000259" key="2">
    <source>
        <dbReference type="PROSITE" id="PS50056"/>
    </source>
</evidence>
<dbReference type="PROSITE" id="PS00383">
    <property type="entry name" value="TYR_PHOSPHATASE_1"/>
    <property type="match status" value="1"/>
</dbReference>
<proteinExistence type="inferred from homology"/>
<protein>
    <submittedName>
        <fullName evidence="3">Protein tyrosine/serine phosphatase</fullName>
    </submittedName>
</protein>
<dbReference type="InterPro" id="IPR029021">
    <property type="entry name" value="Prot-tyrosine_phosphatase-like"/>
</dbReference>
<dbReference type="PANTHER" id="PTHR31126:SF1">
    <property type="entry name" value="TYROSINE SPECIFIC PROTEIN PHOSPHATASES DOMAIN-CONTAINING PROTEIN"/>
    <property type="match status" value="1"/>
</dbReference>
<dbReference type="RefSeq" id="WP_106316319.1">
    <property type="nucleotide sequence ID" value="NZ_BOMO01000008.1"/>
</dbReference>
<organism evidence="3 4">
    <name type="scientific">Actinoplanes italicus</name>
    <dbReference type="NCBI Taxonomy" id="113567"/>
    <lineage>
        <taxon>Bacteria</taxon>
        <taxon>Bacillati</taxon>
        <taxon>Actinomycetota</taxon>
        <taxon>Actinomycetes</taxon>
        <taxon>Micromonosporales</taxon>
        <taxon>Micromonosporaceae</taxon>
        <taxon>Actinoplanes</taxon>
    </lineage>
</organism>
<dbReference type="PROSITE" id="PS50056">
    <property type="entry name" value="TYR_PHOSPHATASE_2"/>
    <property type="match status" value="1"/>
</dbReference>
<gene>
    <name evidence="3" type="ORF">CLV67_102649</name>
</gene>
<accession>A0A2T0KML0</accession>
<comment type="similarity">
    <text evidence="1">Belongs to the protein-tyrosine phosphatase family.</text>
</comment>
<dbReference type="InterPro" id="IPR026893">
    <property type="entry name" value="Tyr/Ser_Pase_IphP-type"/>
</dbReference>
<dbReference type="PANTHER" id="PTHR31126">
    <property type="entry name" value="TYROSINE-PROTEIN PHOSPHATASE"/>
    <property type="match status" value="1"/>
</dbReference>
<reference evidence="3 4" key="1">
    <citation type="submission" date="2018-03" db="EMBL/GenBank/DDBJ databases">
        <title>Genomic Encyclopedia of Archaeal and Bacterial Type Strains, Phase II (KMG-II): from individual species to whole genera.</title>
        <authorList>
            <person name="Goeker M."/>
        </authorList>
    </citation>
    <scope>NUCLEOTIDE SEQUENCE [LARGE SCALE GENOMIC DNA]</scope>
    <source>
        <strain evidence="3 4">DSM 43146</strain>
    </source>
</reference>
<feature type="domain" description="Tyrosine specific protein phosphatases" evidence="2">
    <location>
        <begin position="112"/>
        <end position="195"/>
    </location>
</feature>
<dbReference type="Proteomes" id="UP000239415">
    <property type="component" value="Unassembled WGS sequence"/>
</dbReference>
<evidence type="ECO:0000313" key="4">
    <source>
        <dbReference type="Proteomes" id="UP000239415"/>
    </source>
</evidence>
<evidence type="ECO:0000313" key="3">
    <source>
        <dbReference type="EMBL" id="PRX24869.1"/>
    </source>
</evidence>
<comment type="caution">
    <text evidence="3">The sequence shown here is derived from an EMBL/GenBank/DDBJ whole genome shotgun (WGS) entry which is preliminary data.</text>
</comment>
<dbReference type="InterPro" id="IPR016130">
    <property type="entry name" value="Tyr_Pase_AS"/>
</dbReference>
<dbReference type="OrthoDB" id="1188001at2"/>
<name>A0A2T0KML0_9ACTN</name>
<dbReference type="InterPro" id="IPR000387">
    <property type="entry name" value="Tyr_Pase_dom"/>
</dbReference>
<dbReference type="EMBL" id="PVMZ01000002">
    <property type="protein sequence ID" value="PRX24869.1"/>
    <property type="molecule type" value="Genomic_DNA"/>
</dbReference>
<evidence type="ECO:0000256" key="1">
    <source>
        <dbReference type="ARBA" id="ARBA00009580"/>
    </source>
</evidence>
<dbReference type="Pfam" id="PF13350">
    <property type="entry name" value="Y_phosphatase3"/>
    <property type="match status" value="1"/>
</dbReference>
<dbReference type="SUPFAM" id="SSF52799">
    <property type="entry name" value="(Phosphotyrosine protein) phosphatases II"/>
    <property type="match status" value="1"/>
</dbReference>
<dbReference type="AlphaFoldDB" id="A0A2T0KML0"/>
<sequence>MAAESHSRSIPFSKAYNFRDVGGYAGLDGRRVRWRRLFRADSLHRMRDADGEAFAALGIRTVIDLRREFEVEKFGRVPEEHGVDYHNLVIRHVEWDGLERPVDALHPRWLADRYLNFVEDGSEGIAESLRVIADPVAAPVVVHCMAGKDRTGTVCALTLSLLGVSDEDIAADYALTTEAMRPLTEYLMQASPETLRGNEHMFHSPAEAMQMFLDDLRGLHGSVEAYAKDIGLTDDELHSMRSHLLTAPESH</sequence>